<evidence type="ECO:0000256" key="3">
    <source>
        <dbReference type="ARBA" id="ARBA00023002"/>
    </source>
</evidence>
<dbReference type="Pfam" id="PF01641">
    <property type="entry name" value="SelR"/>
    <property type="match status" value="1"/>
</dbReference>
<dbReference type="EMBL" id="ACIL03000013">
    <property type="protein sequence ID" value="ESL02889.1"/>
    <property type="molecule type" value="Genomic_DNA"/>
</dbReference>
<keyword evidence="10" id="KW-0472">Membrane</keyword>
<evidence type="ECO:0000256" key="5">
    <source>
        <dbReference type="ARBA" id="ARBA00024679"/>
    </source>
</evidence>
<evidence type="ECO:0000256" key="4">
    <source>
        <dbReference type="ARBA" id="ARBA00023268"/>
    </source>
</evidence>
<protein>
    <recommendedName>
        <fullName evidence="9">Peptide methionine sulfoxide reductase MsrA</fullName>
        <shortName evidence="9">Protein-methionine-S-oxide reductase</shortName>
        <ecNumber evidence="9">1.8.4.11</ecNumber>
    </recommendedName>
    <alternativeName>
        <fullName evidence="9">Peptide-methionine (S)-S-oxide reductase</fullName>
        <shortName evidence="9">Peptide Met(O) reductase</shortName>
    </alternativeName>
</protein>
<evidence type="ECO:0000256" key="8">
    <source>
        <dbReference type="ARBA" id="ARBA00048782"/>
    </source>
</evidence>
<comment type="similarity">
    <text evidence="9">Belongs to the MsrA Met sulfoxide reductase family.</text>
</comment>
<feature type="transmembrane region" description="Helical" evidence="10">
    <location>
        <begin position="7"/>
        <end position="26"/>
    </location>
</feature>
<dbReference type="eggNOG" id="COG0225">
    <property type="taxonomic scope" value="Bacteria"/>
</dbReference>
<dbReference type="Gene3D" id="2.170.150.20">
    <property type="entry name" value="Peptide methionine sulfoxide reductase"/>
    <property type="match status" value="1"/>
</dbReference>
<organism evidence="12 13">
    <name type="scientific">Catonella morbi ATCC 51271</name>
    <dbReference type="NCBI Taxonomy" id="592026"/>
    <lineage>
        <taxon>Bacteria</taxon>
        <taxon>Bacillati</taxon>
        <taxon>Bacillota</taxon>
        <taxon>Clostridia</taxon>
        <taxon>Lachnospirales</taxon>
        <taxon>Lachnospiraceae</taxon>
        <taxon>Catonella</taxon>
    </lineage>
</organism>
<comment type="function">
    <text evidence="5 9">Has an important function as a repair enzyme for proteins that have been inactivated by oxidation. Catalyzes the reversible oxidation-reduction of methionine sulfoxide in proteins to methionine.</text>
</comment>
<dbReference type="InterPro" id="IPR028427">
    <property type="entry name" value="Met_Sox_Rdtase_MsrB"/>
</dbReference>
<comment type="catalytic activity">
    <reaction evidence="8 9">
        <text>[thioredoxin]-disulfide + L-methionine + H2O = L-methionine (S)-S-oxide + [thioredoxin]-dithiol</text>
        <dbReference type="Rhea" id="RHEA:19993"/>
        <dbReference type="Rhea" id="RHEA-COMP:10698"/>
        <dbReference type="Rhea" id="RHEA-COMP:10700"/>
        <dbReference type="ChEBI" id="CHEBI:15377"/>
        <dbReference type="ChEBI" id="CHEBI:29950"/>
        <dbReference type="ChEBI" id="CHEBI:50058"/>
        <dbReference type="ChEBI" id="CHEBI:57844"/>
        <dbReference type="ChEBI" id="CHEBI:58772"/>
        <dbReference type="EC" id="1.8.4.11"/>
    </reaction>
</comment>
<dbReference type="FunFam" id="3.30.1060.10:FF:000007">
    <property type="entry name" value="Peptide methionine sulfoxide reductase msrA/msrB"/>
    <property type="match status" value="1"/>
</dbReference>
<dbReference type="EC" id="1.8.4.11" evidence="9"/>
<dbReference type="InterPro" id="IPR002579">
    <property type="entry name" value="Met_Sox_Rdtase_MsrB_dom"/>
</dbReference>
<evidence type="ECO:0000256" key="10">
    <source>
        <dbReference type="SAM" id="Phobius"/>
    </source>
</evidence>
<dbReference type="PANTHER" id="PTHR10173">
    <property type="entry name" value="METHIONINE SULFOXIDE REDUCTASE"/>
    <property type="match status" value="1"/>
</dbReference>
<dbReference type="GO" id="GO:0033744">
    <property type="term" value="F:L-methionine:thioredoxin-disulfide S-oxidoreductase activity"/>
    <property type="evidence" value="ECO:0007669"/>
    <property type="project" value="RHEA"/>
</dbReference>
<dbReference type="NCBIfam" id="TIGR00357">
    <property type="entry name" value="peptide-methionine (R)-S-oxide reductase MsrB"/>
    <property type="match status" value="1"/>
</dbReference>
<comment type="catalytic activity">
    <reaction evidence="7">
        <text>L-methionyl-[protein] + [thioredoxin]-disulfide + H2O = L-methionyl-(R)-S-oxide-[protein] + [thioredoxin]-dithiol</text>
        <dbReference type="Rhea" id="RHEA:24164"/>
        <dbReference type="Rhea" id="RHEA-COMP:10698"/>
        <dbReference type="Rhea" id="RHEA-COMP:10700"/>
        <dbReference type="Rhea" id="RHEA-COMP:12313"/>
        <dbReference type="Rhea" id="RHEA-COMP:12314"/>
        <dbReference type="ChEBI" id="CHEBI:15377"/>
        <dbReference type="ChEBI" id="CHEBI:16044"/>
        <dbReference type="ChEBI" id="CHEBI:29950"/>
        <dbReference type="ChEBI" id="CHEBI:45764"/>
        <dbReference type="ChEBI" id="CHEBI:50058"/>
        <dbReference type="EC" id="1.8.4.12"/>
    </reaction>
</comment>
<dbReference type="PANTHER" id="PTHR10173:SF59">
    <property type="entry name" value="PEPTIDE METHIONINE SULFOXIDE REDUCTASE MSRA_MSRB"/>
    <property type="match status" value="1"/>
</dbReference>
<evidence type="ECO:0000256" key="7">
    <source>
        <dbReference type="ARBA" id="ARBA00048488"/>
    </source>
</evidence>
<dbReference type="InterPro" id="IPR002569">
    <property type="entry name" value="Met_Sox_Rdtase_MsrA_dom"/>
</dbReference>
<name>V2XL31_9FIRM</name>
<dbReference type="HAMAP" id="MF_01401">
    <property type="entry name" value="MsrA"/>
    <property type="match status" value="1"/>
</dbReference>
<evidence type="ECO:0000313" key="12">
    <source>
        <dbReference type="EMBL" id="ESL02889.1"/>
    </source>
</evidence>
<evidence type="ECO:0000259" key="11">
    <source>
        <dbReference type="PROSITE" id="PS51790"/>
    </source>
</evidence>
<dbReference type="Gene3D" id="3.30.1060.10">
    <property type="entry name" value="Peptide methionine sulphoxide reductase MsrA"/>
    <property type="match status" value="1"/>
</dbReference>
<dbReference type="InterPro" id="IPR036509">
    <property type="entry name" value="Met_Sox_Rdtase_MsrA_sf"/>
</dbReference>
<comment type="caution">
    <text evidence="12">The sequence shown here is derived from an EMBL/GenBank/DDBJ whole genome shotgun (WGS) entry which is preliminary data.</text>
</comment>
<evidence type="ECO:0000256" key="6">
    <source>
        <dbReference type="ARBA" id="ARBA00047806"/>
    </source>
</evidence>
<dbReference type="SUPFAM" id="SSF51316">
    <property type="entry name" value="Mss4-like"/>
    <property type="match status" value="1"/>
</dbReference>
<keyword evidence="4" id="KW-0511">Multifunctional enzyme</keyword>
<accession>V2XL31</accession>
<gene>
    <name evidence="9" type="primary">msrA</name>
    <name evidence="12" type="ORF">GCWU0000282_001759</name>
</gene>
<dbReference type="GO" id="GO:0008113">
    <property type="term" value="F:peptide-methionine (S)-S-oxide reductase activity"/>
    <property type="evidence" value="ECO:0007669"/>
    <property type="project" value="UniProtKB-UniRule"/>
</dbReference>
<feature type="domain" description="MsrB" evidence="11">
    <location>
        <begin position="237"/>
        <end position="360"/>
    </location>
</feature>
<dbReference type="SUPFAM" id="SSF55068">
    <property type="entry name" value="Peptide methionine sulfoxide reductase"/>
    <property type="match status" value="1"/>
</dbReference>
<dbReference type="Proteomes" id="UP000018227">
    <property type="component" value="Unassembled WGS sequence"/>
</dbReference>
<keyword evidence="13" id="KW-1185">Reference proteome</keyword>
<dbReference type="GO" id="GO:0006979">
    <property type="term" value="P:response to oxidative stress"/>
    <property type="evidence" value="ECO:0007669"/>
    <property type="project" value="InterPro"/>
</dbReference>
<dbReference type="NCBIfam" id="TIGR00401">
    <property type="entry name" value="msrA"/>
    <property type="match status" value="1"/>
</dbReference>
<keyword evidence="3 9" id="KW-0560">Oxidoreductase</keyword>
<reference evidence="12 13" key="1">
    <citation type="submission" date="2013-06" db="EMBL/GenBank/DDBJ databases">
        <authorList>
            <person name="Weinstock G."/>
            <person name="Sodergren E."/>
            <person name="Clifton S."/>
            <person name="Fulton L."/>
            <person name="Fulton B."/>
            <person name="Courtney L."/>
            <person name="Fronick C."/>
            <person name="Harrison M."/>
            <person name="Strong C."/>
            <person name="Farmer C."/>
            <person name="Delahaunty K."/>
            <person name="Markovic C."/>
            <person name="Hall O."/>
            <person name="Minx P."/>
            <person name="Tomlinson C."/>
            <person name="Mitreva M."/>
            <person name="Nelson J."/>
            <person name="Hou S."/>
            <person name="Wollam A."/>
            <person name="Pepin K.H."/>
            <person name="Johnson M."/>
            <person name="Bhonagiri V."/>
            <person name="Nash W.E."/>
            <person name="Warren W."/>
            <person name="Chinwalla A."/>
            <person name="Mardis E.R."/>
            <person name="Wilson R.K."/>
        </authorList>
    </citation>
    <scope>NUCLEOTIDE SEQUENCE [LARGE SCALE GENOMIC DNA]</scope>
    <source>
        <strain evidence="12 13">ATCC 51271</strain>
    </source>
</reference>
<comment type="similarity">
    <text evidence="2">In the N-terminal section; belongs to the MsrA Met sulfoxide reductase family.</text>
</comment>
<dbReference type="InterPro" id="IPR011057">
    <property type="entry name" value="Mss4-like_sf"/>
</dbReference>
<comment type="similarity">
    <text evidence="1">In the C-terminal section; belongs to the MsrB Met sulfoxide reductase family.</text>
</comment>
<dbReference type="eggNOG" id="COG0229">
    <property type="taxonomic scope" value="Bacteria"/>
</dbReference>
<dbReference type="GO" id="GO:0030091">
    <property type="term" value="P:protein repair"/>
    <property type="evidence" value="ECO:0007669"/>
    <property type="project" value="InterPro"/>
</dbReference>
<dbReference type="HOGENOM" id="CLU_031040_1_0_9"/>
<dbReference type="PROSITE" id="PS51790">
    <property type="entry name" value="MSRB"/>
    <property type="match status" value="1"/>
</dbReference>
<keyword evidence="10" id="KW-1133">Transmembrane helix</keyword>
<evidence type="ECO:0000256" key="2">
    <source>
        <dbReference type="ARBA" id="ARBA00011017"/>
    </source>
</evidence>
<evidence type="ECO:0000256" key="9">
    <source>
        <dbReference type="HAMAP-Rule" id="MF_01401"/>
    </source>
</evidence>
<dbReference type="STRING" id="592026.GCWU0000282_001759"/>
<dbReference type="Pfam" id="PF01625">
    <property type="entry name" value="PMSR"/>
    <property type="match status" value="1"/>
</dbReference>
<dbReference type="OrthoDB" id="4174719at2"/>
<dbReference type="AlphaFoldDB" id="V2XL31"/>
<dbReference type="FunFam" id="2.170.150.20:FF:000003">
    <property type="entry name" value="Peptide methionine sulfoxide reductase MsrB"/>
    <property type="match status" value="1"/>
</dbReference>
<evidence type="ECO:0000256" key="1">
    <source>
        <dbReference type="ARBA" id="ARBA00008076"/>
    </source>
</evidence>
<sequence length="376" mass="43171">MSKNKLLWIIPIFFAAIALYLTASWFKNQQEIQAANKIVKQNKVKYNKGAKKMNKSDKLKEIHLAGGCFWGLEAYMQKLNGVEDAISGYANGKTENPTYRDLHTSGHAETVKVIYKPEIISLEDLLTHYLRVVNPVSVNKQGNDVGTQYRSGIYYTDNNDKKIIDKILNKEQTKYDKPIAIEVLPLKHFFEAEEYHQDYLEKNPGGYCHIDLSLAEKPLSPDKEPVIDATKYPRPSDAELKKTLTDIQYKVAVQNKTEYAFSNEYWDNFEKGIYVDITTKEPLFSSTDKFESGCGWPSFSKPIAKDVVKYIEDRSFNMIRTEVRSRSGNIHLGHVFDDGPKELGGKRYCINSASIEFIPYAEMDKRGYSYLKYLIK</sequence>
<evidence type="ECO:0000313" key="13">
    <source>
        <dbReference type="Proteomes" id="UP000018227"/>
    </source>
</evidence>
<proteinExistence type="inferred from homology"/>
<dbReference type="GO" id="GO:0005737">
    <property type="term" value="C:cytoplasm"/>
    <property type="evidence" value="ECO:0007669"/>
    <property type="project" value="TreeGrafter"/>
</dbReference>
<keyword evidence="10" id="KW-0812">Transmembrane</keyword>
<comment type="catalytic activity">
    <reaction evidence="6 9">
        <text>L-methionyl-[protein] + [thioredoxin]-disulfide + H2O = L-methionyl-(S)-S-oxide-[protein] + [thioredoxin]-dithiol</text>
        <dbReference type="Rhea" id="RHEA:14217"/>
        <dbReference type="Rhea" id="RHEA-COMP:10698"/>
        <dbReference type="Rhea" id="RHEA-COMP:10700"/>
        <dbReference type="Rhea" id="RHEA-COMP:12313"/>
        <dbReference type="Rhea" id="RHEA-COMP:12315"/>
        <dbReference type="ChEBI" id="CHEBI:15377"/>
        <dbReference type="ChEBI" id="CHEBI:16044"/>
        <dbReference type="ChEBI" id="CHEBI:29950"/>
        <dbReference type="ChEBI" id="CHEBI:44120"/>
        <dbReference type="ChEBI" id="CHEBI:50058"/>
        <dbReference type="EC" id="1.8.4.11"/>
    </reaction>
</comment>
<dbReference type="GO" id="GO:0033743">
    <property type="term" value="F:peptide-methionine (R)-S-oxide reductase activity"/>
    <property type="evidence" value="ECO:0007669"/>
    <property type="project" value="UniProtKB-EC"/>
</dbReference>
<feature type="active site" evidence="9">
    <location>
        <position position="68"/>
    </location>
</feature>